<dbReference type="Pfam" id="PF23276">
    <property type="entry name" value="TPR_24"/>
    <property type="match status" value="1"/>
</dbReference>
<dbReference type="PANTHER" id="PTHR46598:SF3">
    <property type="entry name" value="OS07G0495300 PROTEIN"/>
    <property type="match status" value="1"/>
</dbReference>
<proteinExistence type="inferred from homology"/>
<evidence type="ECO:0000256" key="1">
    <source>
        <dbReference type="ARBA" id="ARBA00007626"/>
    </source>
</evidence>
<dbReference type="PANTHER" id="PTHR46598">
    <property type="entry name" value="BNAC05G43320D PROTEIN"/>
    <property type="match status" value="1"/>
</dbReference>
<dbReference type="STRING" id="429701.A0A2G9GZF0"/>
<dbReference type="EMBL" id="NKXS01003164">
    <property type="protein sequence ID" value="PIN10651.1"/>
    <property type="molecule type" value="Genomic_DNA"/>
</dbReference>
<evidence type="ECO:0000256" key="2">
    <source>
        <dbReference type="ARBA" id="ARBA00022737"/>
    </source>
</evidence>
<feature type="domain" description="Pentatricopeptide repeat-containing protein-mitochondrial" evidence="3">
    <location>
        <begin position="159"/>
        <end position="288"/>
    </location>
</feature>
<dbReference type="OrthoDB" id="783540at2759"/>
<comment type="caution">
    <text evidence="4">The sequence shown here is derived from an EMBL/GenBank/DDBJ whole genome shotgun (WGS) entry which is preliminary data.</text>
</comment>
<reference evidence="5" key="1">
    <citation type="journal article" date="2018" name="Gigascience">
        <title>Genome assembly of the Pink Ipe (Handroanthus impetiginosus, Bignoniaceae), a highly valued, ecologically keystone Neotropical timber forest tree.</title>
        <authorList>
            <person name="Silva-Junior O.B."/>
            <person name="Grattapaglia D."/>
            <person name="Novaes E."/>
            <person name="Collevatti R.G."/>
        </authorList>
    </citation>
    <scope>NUCLEOTIDE SEQUENCE [LARGE SCALE GENOMIC DNA]</scope>
    <source>
        <strain evidence="5">cv. UFG-1</strain>
    </source>
</reference>
<dbReference type="InterPro" id="IPR057027">
    <property type="entry name" value="TPR_mt"/>
</dbReference>
<comment type="similarity">
    <text evidence="1">Belongs to the PPR family. P subfamily.</text>
</comment>
<gene>
    <name evidence="4" type="ORF">CDL12_16738</name>
</gene>
<name>A0A2G9GZF0_9LAMI</name>
<dbReference type="AlphaFoldDB" id="A0A2G9GZF0"/>
<evidence type="ECO:0000313" key="4">
    <source>
        <dbReference type="EMBL" id="PIN10651.1"/>
    </source>
</evidence>
<protein>
    <recommendedName>
        <fullName evidence="3">Pentatricopeptide repeat-containing protein-mitochondrial domain-containing protein</fullName>
    </recommendedName>
</protein>
<keyword evidence="2" id="KW-0677">Repeat</keyword>
<sequence>MNGMRDELKKFKDHVDMVSATLICHYQQFYVCLLRLHFKFNDLDGASALLLDLYRSPESTIQRDPREQQKSCTVSIGSENIKMGSRLQFLPKKLQRDSVYKTDSKNELLLYKNGKLVLSNKGMAKLIIGFKKSGRINELSKLLITIQNMLILSENSSSCSDVIDACIYLGWLETAHDILEDLELEKYCIREGSYVSLLNAYHNTKMLREAEGLLRQIKRAGLAINLSDGKSFRSFEDRRALDLANSIIQNMREEDKEVPFQVLECNSSIYFFTKAKMIEDAIQTYRKMQKMRLQPNALTFFHLICGYSSLGMYREITILWGDIKRSMENQDTVYDRDLYELLLLCFIHGGYFERVMEIIGLMMENHMFLDKWRYKIEFLKFHRDLYRNLTLSDAKDETQSRRIEYVKAFRKLVGIG</sequence>
<dbReference type="InterPro" id="IPR002885">
    <property type="entry name" value="PPR_rpt"/>
</dbReference>
<evidence type="ECO:0000313" key="5">
    <source>
        <dbReference type="Proteomes" id="UP000231279"/>
    </source>
</evidence>
<dbReference type="InterPro" id="IPR011990">
    <property type="entry name" value="TPR-like_helical_dom_sf"/>
</dbReference>
<evidence type="ECO:0000259" key="3">
    <source>
        <dbReference type="Pfam" id="PF23276"/>
    </source>
</evidence>
<accession>A0A2G9GZF0</accession>
<organism evidence="4 5">
    <name type="scientific">Handroanthus impetiginosus</name>
    <dbReference type="NCBI Taxonomy" id="429701"/>
    <lineage>
        <taxon>Eukaryota</taxon>
        <taxon>Viridiplantae</taxon>
        <taxon>Streptophyta</taxon>
        <taxon>Embryophyta</taxon>
        <taxon>Tracheophyta</taxon>
        <taxon>Spermatophyta</taxon>
        <taxon>Magnoliopsida</taxon>
        <taxon>eudicotyledons</taxon>
        <taxon>Gunneridae</taxon>
        <taxon>Pentapetalae</taxon>
        <taxon>asterids</taxon>
        <taxon>lamiids</taxon>
        <taxon>Lamiales</taxon>
        <taxon>Bignoniaceae</taxon>
        <taxon>Crescentiina</taxon>
        <taxon>Tabebuia alliance</taxon>
        <taxon>Handroanthus</taxon>
    </lineage>
</organism>
<dbReference type="Gene3D" id="1.25.40.10">
    <property type="entry name" value="Tetratricopeptide repeat domain"/>
    <property type="match status" value="2"/>
</dbReference>
<dbReference type="Proteomes" id="UP000231279">
    <property type="component" value="Unassembled WGS sequence"/>
</dbReference>
<keyword evidence="5" id="KW-1185">Reference proteome</keyword>
<dbReference type="NCBIfam" id="TIGR00756">
    <property type="entry name" value="PPR"/>
    <property type="match status" value="1"/>
</dbReference>